<evidence type="ECO:0000256" key="1">
    <source>
        <dbReference type="SAM" id="MobiDB-lite"/>
    </source>
</evidence>
<comment type="caution">
    <text evidence="3">The sequence shown here is derived from an EMBL/GenBank/DDBJ whole genome shotgun (WGS) entry which is preliminary data.</text>
</comment>
<keyword evidence="4" id="KW-1185">Reference proteome</keyword>
<dbReference type="GO" id="GO:0003676">
    <property type="term" value="F:nucleic acid binding"/>
    <property type="evidence" value="ECO:0007669"/>
    <property type="project" value="InterPro"/>
</dbReference>
<dbReference type="GO" id="GO:0015074">
    <property type="term" value="P:DNA integration"/>
    <property type="evidence" value="ECO:0007669"/>
    <property type="project" value="InterPro"/>
</dbReference>
<dbReference type="Proteomes" id="UP000035996">
    <property type="component" value="Unassembled WGS sequence"/>
</dbReference>
<dbReference type="PATRIC" id="fig|157733.3.peg.2091"/>
<dbReference type="InterPro" id="IPR001584">
    <property type="entry name" value="Integrase_cat-core"/>
</dbReference>
<sequence length="726" mass="85405">MRLLFTENEIIQYTSAEGDEILERILWSDGVILFTINLNDDAPLPEKRLVSFLTELLKDKQLNFITEEPLTAFFQERAKESHTLLREERWSAISNIVEKEPEIYVRELRGALIKEQQSRTKKSKRLIYKYLRQYWQGGKTKDSLLPLYKNSGGKGKMRQLGRNKVGRPKKFSHSVGNGMNVTEEDKRIIQVSITKWYHTSKKNPLSFTYKQMKKEFYGDGYRFENGVKKPILKDANEVPSIGQFRYWFSQFNNIEATSKKRNGSRNFNLKERALLGNSRSEAVGPGSKFQIDATIADVYLKSSYNKEWIIGRPVIYVVIDVFSRLIVGLYVGLEGPSWIGMIMALCNTAADKVEFCKRYGIDIEPQDWSSKYFPSAILGDRGELVGKRADVLADAFNIRIENTPPYRADWKGIVERYFRTFHGEVKPFLPGYIDKDFQKRGARDYRLDAKFDLEEFTQLMIKCVLHHNNEHYLRTYHKDEEMIAQNVELRPRDIWEWGIQNRTGKLKYYSEELVKLTLLPRAEATVTSQGIKFNKMHYSCETALKEKWFERARMNKSWKVKISHDPRNTSFIYMRDEDTGDYERCYLLEHQERYKNRTYQDVVFLHNYEEMTYQANQNRIDQADSDHISDVEALVSKAEKSNNEAEISNVSNHVKVKGIQENRRAEKERNRNFESFDIKRQEYDEKEIKFIQSSDQNTDEESLSFPNSVDKLRKVQKERLQNVRRG</sequence>
<dbReference type="InterPro" id="IPR015378">
    <property type="entry name" value="Transposase-like_Mu_C"/>
</dbReference>
<evidence type="ECO:0000259" key="2">
    <source>
        <dbReference type="PROSITE" id="PS50994"/>
    </source>
</evidence>
<dbReference type="AlphaFoldDB" id="A0A0J6CJH3"/>
<name>A0A0J6CJH3_9BACL</name>
<organism evidence="3 4">
    <name type="scientific">Guptibacillus hwajinpoensis</name>
    <dbReference type="NCBI Taxonomy" id="208199"/>
    <lineage>
        <taxon>Bacteria</taxon>
        <taxon>Bacillati</taxon>
        <taxon>Bacillota</taxon>
        <taxon>Bacilli</taxon>
        <taxon>Bacillales</taxon>
        <taxon>Guptibacillaceae</taxon>
        <taxon>Guptibacillus</taxon>
    </lineage>
</organism>
<feature type="region of interest" description="Disordered" evidence="1">
    <location>
        <begin position="690"/>
        <end position="710"/>
    </location>
</feature>
<evidence type="ECO:0000313" key="3">
    <source>
        <dbReference type="EMBL" id="KMM36356.1"/>
    </source>
</evidence>
<dbReference type="SUPFAM" id="SSF53098">
    <property type="entry name" value="Ribonuclease H-like"/>
    <property type="match status" value="1"/>
</dbReference>
<dbReference type="Pfam" id="PF09299">
    <property type="entry name" value="Mu-transpos_C"/>
    <property type="match status" value="1"/>
</dbReference>
<dbReference type="Gene3D" id="3.30.420.10">
    <property type="entry name" value="Ribonuclease H-like superfamily/Ribonuclease H"/>
    <property type="match status" value="1"/>
</dbReference>
<dbReference type="EMBL" id="LELK01000006">
    <property type="protein sequence ID" value="KMM36356.1"/>
    <property type="molecule type" value="Genomic_DNA"/>
</dbReference>
<evidence type="ECO:0000313" key="4">
    <source>
        <dbReference type="Proteomes" id="UP000035996"/>
    </source>
</evidence>
<dbReference type="InterPro" id="IPR012337">
    <property type="entry name" value="RNaseH-like_sf"/>
</dbReference>
<protein>
    <recommendedName>
        <fullName evidence="2">Integrase catalytic domain-containing protein</fullName>
    </recommendedName>
</protein>
<proteinExistence type="predicted"/>
<dbReference type="InterPro" id="IPR036397">
    <property type="entry name" value="RNaseH_sf"/>
</dbReference>
<gene>
    <name evidence="3" type="ORF">AB986_18120</name>
</gene>
<dbReference type="PROSITE" id="PS50994">
    <property type="entry name" value="INTEGRASE"/>
    <property type="match status" value="1"/>
</dbReference>
<accession>A0A0J6CJH3</accession>
<dbReference type="STRING" id="157733.AB986_18120"/>
<reference evidence="3" key="1">
    <citation type="submission" date="2015-06" db="EMBL/GenBank/DDBJ databases">
        <authorList>
            <person name="Liu B."/>
            <person name="Wang J."/>
            <person name="Zhu Y."/>
            <person name="Liu G."/>
            <person name="Chen Q."/>
            <person name="Zheng C."/>
            <person name="Che J."/>
            <person name="Ge C."/>
            <person name="Shi H."/>
            <person name="Pan Z."/>
            <person name="Liu X."/>
        </authorList>
    </citation>
    <scope>NUCLEOTIDE SEQUENCE [LARGE SCALE GENOMIC DNA]</scope>
    <source>
        <strain evidence="3">DSM 16346</strain>
    </source>
</reference>
<feature type="domain" description="Integrase catalytic" evidence="2">
    <location>
        <begin position="281"/>
        <end position="421"/>
    </location>
</feature>